<dbReference type="GO" id="GO:0070677">
    <property type="term" value="F:rRNA (cytosine-2'-O-)-methyltransferase activity"/>
    <property type="evidence" value="ECO:0007669"/>
    <property type="project" value="UniProtKB-UniRule"/>
</dbReference>
<feature type="domain" description="Tetrapyrrole methylase" evidence="7">
    <location>
        <begin position="3"/>
        <end position="201"/>
    </location>
</feature>
<dbReference type="Gene3D" id="3.40.1010.10">
    <property type="entry name" value="Cobalt-precorrin-4 Transmethylase, Domain 1"/>
    <property type="match status" value="1"/>
</dbReference>
<dbReference type="NCBIfam" id="TIGR00096">
    <property type="entry name" value="16S rRNA (cytidine(1402)-2'-O)-methyltransferase"/>
    <property type="match status" value="1"/>
</dbReference>
<keyword evidence="5 6" id="KW-0949">S-adenosyl-L-methionine</keyword>
<accession>A0A6J4VPZ6</accession>
<dbReference type="PIRSF" id="PIRSF005917">
    <property type="entry name" value="MTase_YraL"/>
    <property type="match status" value="1"/>
</dbReference>
<sequence length="283" mass="29997">MGTLFIVATPIGNLGDMTFRAVETLRNVALIAAEDTRHSSILLREFGITTHMISYHQHNMASRESRILRELETGDVALISDAGTPGIADPGVEIVARAFDLGHRVVPIPGASAITAAVSASGLVPGPFLFVGFLPRSGEDRRVAIGKAAAAGVPFVVYEAPTRLVATLDELWGSTGNRRVMVARELTKMHEELRTGTVDELRSHFRTTPPRGEFVIVVGAADAHGTGSGDVEAVVRQLLADGARPSRAAREASAITGLSGSDAYEIVRRIAREAADEPGLTDS</sequence>
<keyword evidence="1 6" id="KW-0963">Cytoplasm</keyword>
<proteinExistence type="inferred from homology"/>
<protein>
    <recommendedName>
        <fullName evidence="6">Ribosomal RNA small subunit methyltransferase I</fullName>
        <ecNumber evidence="6">2.1.1.198</ecNumber>
    </recommendedName>
    <alternativeName>
        <fullName evidence="6">16S rRNA 2'-O-ribose C1402 methyltransferase</fullName>
    </alternativeName>
    <alternativeName>
        <fullName evidence="6">rRNA (cytidine-2'-O-)-methyltransferase RsmI</fullName>
    </alternativeName>
</protein>
<dbReference type="InterPro" id="IPR014776">
    <property type="entry name" value="4pyrrole_Mease_sub2"/>
</dbReference>
<dbReference type="HAMAP" id="MF_01877">
    <property type="entry name" value="16SrRNA_methyltr_I"/>
    <property type="match status" value="1"/>
</dbReference>
<dbReference type="FunFam" id="3.30.950.10:FF:000002">
    <property type="entry name" value="Ribosomal RNA small subunit methyltransferase I"/>
    <property type="match status" value="1"/>
</dbReference>
<comment type="function">
    <text evidence="6">Catalyzes the 2'-O-methylation of the ribose of cytidine 1402 (C1402) in 16S rRNA.</text>
</comment>
<gene>
    <name evidence="6" type="primary">rsmI</name>
    <name evidence="8" type="ORF">AVDCRST_MAG87-3519</name>
</gene>
<evidence type="ECO:0000256" key="2">
    <source>
        <dbReference type="ARBA" id="ARBA00022552"/>
    </source>
</evidence>
<organism evidence="8">
    <name type="scientific">uncultured Thermomicrobiales bacterium</name>
    <dbReference type="NCBI Taxonomy" id="1645740"/>
    <lineage>
        <taxon>Bacteria</taxon>
        <taxon>Pseudomonadati</taxon>
        <taxon>Thermomicrobiota</taxon>
        <taxon>Thermomicrobia</taxon>
        <taxon>Thermomicrobiales</taxon>
        <taxon>environmental samples</taxon>
    </lineage>
</organism>
<dbReference type="EMBL" id="CADCWJ010000773">
    <property type="protein sequence ID" value="CAA9582377.1"/>
    <property type="molecule type" value="Genomic_DNA"/>
</dbReference>
<dbReference type="GO" id="GO:0005737">
    <property type="term" value="C:cytoplasm"/>
    <property type="evidence" value="ECO:0007669"/>
    <property type="project" value="UniProtKB-SubCell"/>
</dbReference>
<evidence type="ECO:0000313" key="8">
    <source>
        <dbReference type="EMBL" id="CAA9582377.1"/>
    </source>
</evidence>
<evidence type="ECO:0000256" key="3">
    <source>
        <dbReference type="ARBA" id="ARBA00022603"/>
    </source>
</evidence>
<keyword evidence="3 6" id="KW-0489">Methyltransferase</keyword>
<evidence type="ECO:0000259" key="7">
    <source>
        <dbReference type="Pfam" id="PF00590"/>
    </source>
</evidence>
<evidence type="ECO:0000256" key="4">
    <source>
        <dbReference type="ARBA" id="ARBA00022679"/>
    </source>
</evidence>
<evidence type="ECO:0000256" key="5">
    <source>
        <dbReference type="ARBA" id="ARBA00022691"/>
    </source>
</evidence>
<comment type="subcellular location">
    <subcellularLocation>
        <location evidence="6">Cytoplasm</location>
    </subcellularLocation>
</comment>
<dbReference type="SUPFAM" id="SSF53790">
    <property type="entry name" value="Tetrapyrrole methylase"/>
    <property type="match status" value="1"/>
</dbReference>
<dbReference type="EC" id="2.1.1.198" evidence="6"/>
<dbReference type="Gene3D" id="3.30.950.10">
    <property type="entry name" value="Methyltransferase, Cobalt-precorrin-4 Transmethylase, Domain 2"/>
    <property type="match status" value="1"/>
</dbReference>
<keyword evidence="4 6" id="KW-0808">Transferase</keyword>
<dbReference type="Pfam" id="PF00590">
    <property type="entry name" value="TP_methylase"/>
    <property type="match status" value="1"/>
</dbReference>
<dbReference type="CDD" id="cd11648">
    <property type="entry name" value="RsmI"/>
    <property type="match status" value="1"/>
</dbReference>
<dbReference type="AlphaFoldDB" id="A0A6J4VPZ6"/>
<dbReference type="PANTHER" id="PTHR46111:SF1">
    <property type="entry name" value="RIBOSOMAL RNA SMALL SUBUNIT METHYLTRANSFERASE I"/>
    <property type="match status" value="1"/>
</dbReference>
<name>A0A6J4VPZ6_9BACT</name>
<evidence type="ECO:0000256" key="1">
    <source>
        <dbReference type="ARBA" id="ARBA00022490"/>
    </source>
</evidence>
<dbReference type="InterPro" id="IPR008189">
    <property type="entry name" value="rRNA_ssu_MeTfrase_I"/>
</dbReference>
<reference evidence="8" key="1">
    <citation type="submission" date="2020-02" db="EMBL/GenBank/DDBJ databases">
        <authorList>
            <person name="Meier V. D."/>
        </authorList>
    </citation>
    <scope>NUCLEOTIDE SEQUENCE</scope>
    <source>
        <strain evidence="8">AVDCRST_MAG87</strain>
    </source>
</reference>
<keyword evidence="2 6" id="KW-0698">rRNA processing</keyword>
<comment type="catalytic activity">
    <reaction evidence="6">
        <text>cytidine(1402) in 16S rRNA + S-adenosyl-L-methionine = 2'-O-methylcytidine(1402) in 16S rRNA + S-adenosyl-L-homocysteine + H(+)</text>
        <dbReference type="Rhea" id="RHEA:42924"/>
        <dbReference type="Rhea" id="RHEA-COMP:10285"/>
        <dbReference type="Rhea" id="RHEA-COMP:10286"/>
        <dbReference type="ChEBI" id="CHEBI:15378"/>
        <dbReference type="ChEBI" id="CHEBI:57856"/>
        <dbReference type="ChEBI" id="CHEBI:59789"/>
        <dbReference type="ChEBI" id="CHEBI:74495"/>
        <dbReference type="ChEBI" id="CHEBI:82748"/>
        <dbReference type="EC" id="2.1.1.198"/>
    </reaction>
</comment>
<comment type="similarity">
    <text evidence="6">Belongs to the methyltransferase superfamily. RsmI family.</text>
</comment>
<dbReference type="PANTHER" id="PTHR46111">
    <property type="entry name" value="RIBOSOMAL RNA SMALL SUBUNIT METHYLTRANSFERASE I"/>
    <property type="match status" value="1"/>
</dbReference>
<dbReference type="InterPro" id="IPR035996">
    <property type="entry name" value="4pyrrol_Methylase_sf"/>
</dbReference>
<dbReference type="InterPro" id="IPR014777">
    <property type="entry name" value="4pyrrole_Mease_sub1"/>
</dbReference>
<evidence type="ECO:0000256" key="6">
    <source>
        <dbReference type="HAMAP-Rule" id="MF_01877"/>
    </source>
</evidence>
<dbReference type="InterPro" id="IPR000878">
    <property type="entry name" value="4pyrrol_Mease"/>
</dbReference>